<evidence type="ECO:0000256" key="6">
    <source>
        <dbReference type="ARBA" id="ARBA00037226"/>
    </source>
</evidence>
<accession>G3B748</accession>
<dbReference type="Gene3D" id="3.30.420.80">
    <property type="entry name" value="Ribosomal protein S11"/>
    <property type="match status" value="1"/>
</dbReference>
<dbReference type="GO" id="GO:1990904">
    <property type="term" value="C:ribonucleoprotein complex"/>
    <property type="evidence" value="ECO:0007669"/>
    <property type="project" value="UniProtKB-KW"/>
</dbReference>
<dbReference type="GeneID" id="18247414"/>
<dbReference type="InterPro" id="IPR036967">
    <property type="entry name" value="Ribosomal_uS11_sf"/>
</dbReference>
<dbReference type="FunFam" id="3.30.420.80:FF:000011">
    <property type="entry name" value="37S ribosomal protein S18, mitochondrial"/>
    <property type="match status" value="1"/>
</dbReference>
<proteinExistence type="inferred from homology"/>
<dbReference type="PANTHER" id="PTHR11759">
    <property type="entry name" value="40S RIBOSOMAL PROTEIN S14/30S RIBOSOMAL PROTEIN S11"/>
    <property type="match status" value="1"/>
</dbReference>
<comment type="subcellular location">
    <subcellularLocation>
        <location evidence="1">Mitochondrion</location>
    </subcellularLocation>
</comment>
<dbReference type="GO" id="GO:0006412">
    <property type="term" value="P:translation"/>
    <property type="evidence" value="ECO:0007669"/>
    <property type="project" value="InterPro"/>
</dbReference>
<reference evidence="8 9" key="1">
    <citation type="journal article" date="2011" name="Proc. Natl. Acad. Sci. U.S.A.">
        <title>Comparative genomics of xylose-fermenting fungi for enhanced biofuel production.</title>
        <authorList>
            <person name="Wohlbach D.J."/>
            <person name="Kuo A."/>
            <person name="Sato T.K."/>
            <person name="Potts K.M."/>
            <person name="Salamov A.A."/>
            <person name="LaButti K.M."/>
            <person name="Sun H."/>
            <person name="Clum A."/>
            <person name="Pangilinan J.L."/>
            <person name="Lindquist E.A."/>
            <person name="Lucas S."/>
            <person name="Lapidus A."/>
            <person name="Jin M."/>
            <person name="Gunawan C."/>
            <person name="Balan V."/>
            <person name="Dale B.E."/>
            <person name="Jeffries T.W."/>
            <person name="Zinkel R."/>
            <person name="Barry K.W."/>
            <person name="Grigoriev I.V."/>
            <person name="Gasch A.P."/>
        </authorList>
    </citation>
    <scope>NUCLEOTIDE SEQUENCE [LARGE SCALE GENOMIC DNA]</scope>
    <source>
        <strain evidence="9">ATCC 10573 / BCRC 21748 / CBS 615 / JCM 9827 / NBRC 10315 / NRRL Y-1498 / VKM Y-70</strain>
    </source>
</reference>
<comment type="function">
    <text evidence="6">Component of the mitochondrial ribosome (mitoribosome), a dedicated translation machinery responsible for the synthesis of mitochondrial genome-encoded proteins, including at least some of the essential transmembrane subunits of the mitochondrial respiratory chain. The mitoribosomes are attached to the mitochondrial inner membrane and translation products are cotranslationally integrated into the membrane.</text>
</comment>
<dbReference type="AlphaFoldDB" id="G3B748"/>
<keyword evidence="3" id="KW-0689">Ribosomal protein</keyword>
<evidence type="ECO:0000256" key="7">
    <source>
        <dbReference type="ARBA" id="ARBA00070326"/>
    </source>
</evidence>
<evidence type="ECO:0000256" key="4">
    <source>
        <dbReference type="ARBA" id="ARBA00023128"/>
    </source>
</evidence>
<dbReference type="KEGG" id="cten:18247414"/>
<gene>
    <name evidence="8" type="ORF">CANTEDRAFT_114408</name>
</gene>
<evidence type="ECO:0000313" key="9">
    <source>
        <dbReference type="Proteomes" id="UP000000707"/>
    </source>
</evidence>
<keyword evidence="5" id="KW-0687">Ribonucleoprotein</keyword>
<dbReference type="OrthoDB" id="1654884at2759"/>
<dbReference type="GO" id="GO:0005840">
    <property type="term" value="C:ribosome"/>
    <property type="evidence" value="ECO:0007669"/>
    <property type="project" value="UniProtKB-KW"/>
</dbReference>
<evidence type="ECO:0000256" key="5">
    <source>
        <dbReference type="ARBA" id="ARBA00023274"/>
    </source>
</evidence>
<dbReference type="STRING" id="590646.G3B748"/>
<sequence>MIRPGMGVFSQIASAMTTRRILTPHRSLSNTAKFLVSQTPKNLASPINLDFNGAFKSKKNVSNKIVLWKLYGLFNKHNTHLTMVAVEEDPNFLEKNPDLSYTEQVLYYMQLPHHPKIHVSAGQLGFKKTQRSEYEAAYQVSSRMFKLIEERKLLSPNDRVELVLRNFGKGREAFLAALQGKEGSSVKDHIVRVSDSTKLKFGGTRSKKLRRL</sequence>
<dbReference type="Proteomes" id="UP000000707">
    <property type="component" value="Unassembled WGS sequence"/>
</dbReference>
<evidence type="ECO:0000256" key="3">
    <source>
        <dbReference type="ARBA" id="ARBA00022980"/>
    </source>
</evidence>
<protein>
    <recommendedName>
        <fullName evidence="7">Small ribosomal subunit protein uS11m</fullName>
    </recommendedName>
</protein>
<organism evidence="9">
    <name type="scientific">Candida tenuis (strain ATCC 10573 / BCRC 21748 / CBS 615 / JCM 9827 / NBRC 10315 / NRRL Y-1498 / VKM Y-70)</name>
    <name type="common">Yeast</name>
    <name type="synonym">Yamadazyma tenuis</name>
    <dbReference type="NCBI Taxonomy" id="590646"/>
    <lineage>
        <taxon>Eukaryota</taxon>
        <taxon>Fungi</taxon>
        <taxon>Dikarya</taxon>
        <taxon>Ascomycota</taxon>
        <taxon>Saccharomycotina</taxon>
        <taxon>Pichiomycetes</taxon>
        <taxon>Debaryomycetaceae</taxon>
        <taxon>Yamadazyma</taxon>
    </lineage>
</organism>
<dbReference type="GO" id="GO:0003735">
    <property type="term" value="F:structural constituent of ribosome"/>
    <property type="evidence" value="ECO:0007669"/>
    <property type="project" value="InterPro"/>
</dbReference>
<comment type="similarity">
    <text evidence="2">Belongs to the universal ribosomal protein uS11 family.</text>
</comment>
<dbReference type="EMBL" id="GL996524">
    <property type="protein sequence ID" value="EGV63098.1"/>
    <property type="molecule type" value="Genomic_DNA"/>
</dbReference>
<dbReference type="GO" id="GO:0005739">
    <property type="term" value="C:mitochondrion"/>
    <property type="evidence" value="ECO:0007669"/>
    <property type="project" value="UniProtKB-SubCell"/>
</dbReference>
<evidence type="ECO:0000313" key="8">
    <source>
        <dbReference type="EMBL" id="EGV63098.1"/>
    </source>
</evidence>
<dbReference type="InterPro" id="IPR001971">
    <property type="entry name" value="Ribosomal_uS11"/>
</dbReference>
<name>G3B748_CANTC</name>
<dbReference type="HOGENOM" id="CLU_072439_4_0_1"/>
<dbReference type="eggNOG" id="ENOG502S752">
    <property type="taxonomic scope" value="Eukaryota"/>
</dbReference>
<keyword evidence="9" id="KW-1185">Reference proteome</keyword>
<evidence type="ECO:0000256" key="1">
    <source>
        <dbReference type="ARBA" id="ARBA00004173"/>
    </source>
</evidence>
<dbReference type="SUPFAM" id="SSF53137">
    <property type="entry name" value="Translational machinery components"/>
    <property type="match status" value="1"/>
</dbReference>
<keyword evidence="4" id="KW-0496">Mitochondrion</keyword>
<evidence type="ECO:0000256" key="2">
    <source>
        <dbReference type="ARBA" id="ARBA00006194"/>
    </source>
</evidence>